<evidence type="ECO:0000313" key="1">
    <source>
        <dbReference type="EMBL" id="GFS41774.1"/>
    </source>
</evidence>
<dbReference type="EMBL" id="BJWL01000384">
    <property type="protein sequence ID" value="GFS41774.1"/>
    <property type="molecule type" value="Genomic_DNA"/>
</dbReference>
<dbReference type="AlphaFoldDB" id="A0A7J0DTG9"/>
<reference evidence="2" key="1">
    <citation type="submission" date="2019-07" db="EMBL/GenBank/DDBJ databases">
        <title>De Novo Assembly of kiwifruit Actinidia rufa.</title>
        <authorList>
            <person name="Sugita-Konishi S."/>
            <person name="Sato K."/>
            <person name="Mori E."/>
            <person name="Abe Y."/>
            <person name="Kisaki G."/>
            <person name="Hamano K."/>
            <person name="Suezawa K."/>
            <person name="Otani M."/>
            <person name="Fukuda T."/>
            <person name="Manabe T."/>
            <person name="Gomi K."/>
            <person name="Tabuchi M."/>
            <person name="Akimitsu K."/>
            <person name="Kataoka I."/>
        </authorList>
    </citation>
    <scope>NUCLEOTIDE SEQUENCE [LARGE SCALE GENOMIC DNA]</scope>
    <source>
        <strain evidence="2">cv. Fuchu</strain>
    </source>
</reference>
<name>A0A7J0DTG9_9ERIC</name>
<accession>A0A7J0DTG9</accession>
<sequence length="117" mass="13484">MLKTREAKEDLAVRYLIEVDATRENKNKVLHDLAKLQKVADFCPCIFQECWISYLKELDTLAEHLSWTVAAPELDPTLTSALAYFCMLNALRPPSLVFPQPANAFIEYLIFCIAWYL</sequence>
<comment type="caution">
    <text evidence="1">The sequence shown here is derived from an EMBL/GenBank/DDBJ whole genome shotgun (WGS) entry which is preliminary data.</text>
</comment>
<evidence type="ECO:0000313" key="2">
    <source>
        <dbReference type="Proteomes" id="UP000585474"/>
    </source>
</evidence>
<protein>
    <submittedName>
        <fullName evidence="1">Uncharacterized protein</fullName>
    </submittedName>
</protein>
<dbReference type="Proteomes" id="UP000585474">
    <property type="component" value="Unassembled WGS sequence"/>
</dbReference>
<organism evidence="1 2">
    <name type="scientific">Actinidia rufa</name>
    <dbReference type="NCBI Taxonomy" id="165716"/>
    <lineage>
        <taxon>Eukaryota</taxon>
        <taxon>Viridiplantae</taxon>
        <taxon>Streptophyta</taxon>
        <taxon>Embryophyta</taxon>
        <taxon>Tracheophyta</taxon>
        <taxon>Spermatophyta</taxon>
        <taxon>Magnoliopsida</taxon>
        <taxon>eudicotyledons</taxon>
        <taxon>Gunneridae</taxon>
        <taxon>Pentapetalae</taxon>
        <taxon>asterids</taxon>
        <taxon>Ericales</taxon>
        <taxon>Actinidiaceae</taxon>
        <taxon>Actinidia</taxon>
    </lineage>
</organism>
<gene>
    <name evidence="1" type="ORF">Acr_00g0076380</name>
</gene>
<proteinExistence type="predicted"/>
<keyword evidence="2" id="KW-1185">Reference proteome</keyword>